<dbReference type="Proteomes" id="UP000182062">
    <property type="component" value="Unassembled WGS sequence"/>
</dbReference>
<reference evidence="3 4" key="1">
    <citation type="submission" date="2016-09" db="EMBL/GenBank/DDBJ databases">
        <title>Bacillus aquimaris SAMM genome sequence reveals colonization and biosurfactant production capacities.</title>
        <authorList>
            <person name="Waghmode S.R."/>
            <person name="Suryavanshi M.V."/>
        </authorList>
    </citation>
    <scope>NUCLEOTIDE SEQUENCE [LARGE SCALE GENOMIC DNA]</scope>
    <source>
        <strain evidence="3 4">SAMM</strain>
    </source>
</reference>
<dbReference type="OrthoDB" id="1932566at2"/>
<protein>
    <submittedName>
        <fullName evidence="3">Uncharacterized protein</fullName>
    </submittedName>
</protein>
<keyword evidence="2" id="KW-0472">Membrane</keyword>
<keyword evidence="2" id="KW-0812">Transmembrane</keyword>
<dbReference type="InterPro" id="IPR046208">
    <property type="entry name" value="DUF6241"/>
</dbReference>
<name>A0A1J6W719_9BACI</name>
<feature type="compositionally biased region" description="Polar residues" evidence="1">
    <location>
        <begin position="36"/>
        <end position="52"/>
    </location>
</feature>
<evidence type="ECO:0000313" key="3">
    <source>
        <dbReference type="EMBL" id="OIU67656.1"/>
    </source>
</evidence>
<keyword evidence="4" id="KW-1185">Reference proteome</keyword>
<feature type="transmembrane region" description="Helical" evidence="2">
    <location>
        <begin position="6"/>
        <end position="25"/>
    </location>
</feature>
<keyword evidence="2" id="KW-1133">Transmembrane helix</keyword>
<dbReference type="EMBL" id="MINN01000139">
    <property type="protein sequence ID" value="OIU67656.1"/>
    <property type="molecule type" value="Genomic_DNA"/>
</dbReference>
<evidence type="ECO:0000256" key="2">
    <source>
        <dbReference type="SAM" id="Phobius"/>
    </source>
</evidence>
<comment type="caution">
    <text evidence="3">The sequence shown here is derived from an EMBL/GenBank/DDBJ whole genome shotgun (WGS) entry which is preliminary data.</text>
</comment>
<sequence>MSKKLVFGILGGVLLLTMLGIYIAVGSLERAPEDASGNSGIADTSGSAAEVSTTEEEDGEQSASNPFEEKVKTPLSESLVQQYIHAMSHQKVQAKEKWSFFEITGERIDFLLSQLETNKYEHEDLYREILESWKEGDFSNAVKDHNAIWRLQDGTIGKATALLEPEAEEAFLQKQKKESR</sequence>
<organism evidence="3 4">
    <name type="scientific">Rossellomorea aquimaris</name>
    <dbReference type="NCBI Taxonomy" id="189382"/>
    <lineage>
        <taxon>Bacteria</taxon>
        <taxon>Bacillati</taxon>
        <taxon>Bacillota</taxon>
        <taxon>Bacilli</taxon>
        <taxon>Bacillales</taxon>
        <taxon>Bacillaceae</taxon>
        <taxon>Rossellomorea</taxon>
    </lineage>
</organism>
<feature type="region of interest" description="Disordered" evidence="1">
    <location>
        <begin position="32"/>
        <end position="71"/>
    </location>
</feature>
<dbReference type="AlphaFoldDB" id="A0A1J6W719"/>
<dbReference type="RefSeq" id="WP_071620306.1">
    <property type="nucleotide sequence ID" value="NZ_MINN01000139.1"/>
</dbReference>
<proteinExistence type="predicted"/>
<accession>A0A1J6W719</accession>
<evidence type="ECO:0000256" key="1">
    <source>
        <dbReference type="SAM" id="MobiDB-lite"/>
    </source>
</evidence>
<evidence type="ECO:0000313" key="4">
    <source>
        <dbReference type="Proteomes" id="UP000182062"/>
    </source>
</evidence>
<dbReference type="Pfam" id="PF19754">
    <property type="entry name" value="DUF6241"/>
    <property type="match status" value="1"/>
</dbReference>
<gene>
    <name evidence="3" type="ORF">BHE18_12565</name>
</gene>